<dbReference type="AlphaFoldDB" id="A0AAW1XZB5"/>
<organism evidence="1 2">
    <name type="scientific">Rubus argutus</name>
    <name type="common">Southern blackberry</name>
    <dbReference type="NCBI Taxonomy" id="59490"/>
    <lineage>
        <taxon>Eukaryota</taxon>
        <taxon>Viridiplantae</taxon>
        <taxon>Streptophyta</taxon>
        <taxon>Embryophyta</taxon>
        <taxon>Tracheophyta</taxon>
        <taxon>Spermatophyta</taxon>
        <taxon>Magnoliopsida</taxon>
        <taxon>eudicotyledons</taxon>
        <taxon>Gunneridae</taxon>
        <taxon>Pentapetalae</taxon>
        <taxon>rosids</taxon>
        <taxon>fabids</taxon>
        <taxon>Rosales</taxon>
        <taxon>Rosaceae</taxon>
        <taxon>Rosoideae</taxon>
        <taxon>Rosoideae incertae sedis</taxon>
        <taxon>Rubus</taxon>
    </lineage>
</organism>
<dbReference type="Proteomes" id="UP001457282">
    <property type="component" value="Unassembled WGS sequence"/>
</dbReference>
<sequence>MIGGSEAQSWANLVVWNAIVNWHGCGMGDQNTFEGENFERRLAVELFEAAIELEIMLEAGYINDNSLSLIED</sequence>
<protein>
    <submittedName>
        <fullName evidence="1">Uncharacterized protein</fullName>
    </submittedName>
</protein>
<evidence type="ECO:0000313" key="1">
    <source>
        <dbReference type="EMBL" id="KAK9941947.1"/>
    </source>
</evidence>
<gene>
    <name evidence="1" type="ORF">M0R45_007638</name>
</gene>
<proteinExistence type="predicted"/>
<reference evidence="1 2" key="1">
    <citation type="journal article" date="2023" name="G3 (Bethesda)">
        <title>A chromosome-length genome assembly and annotation of blackberry (Rubus argutus, cv. 'Hillquist').</title>
        <authorList>
            <person name="Bruna T."/>
            <person name="Aryal R."/>
            <person name="Dudchenko O."/>
            <person name="Sargent D.J."/>
            <person name="Mead D."/>
            <person name="Buti M."/>
            <person name="Cavallini A."/>
            <person name="Hytonen T."/>
            <person name="Andres J."/>
            <person name="Pham M."/>
            <person name="Weisz D."/>
            <person name="Mascagni F."/>
            <person name="Usai G."/>
            <person name="Natali L."/>
            <person name="Bassil N."/>
            <person name="Fernandez G.E."/>
            <person name="Lomsadze A."/>
            <person name="Armour M."/>
            <person name="Olukolu B."/>
            <person name="Poorten T."/>
            <person name="Britton C."/>
            <person name="Davik J."/>
            <person name="Ashrafi H."/>
            <person name="Aiden E.L."/>
            <person name="Borodovsky M."/>
            <person name="Worthington M."/>
        </authorList>
    </citation>
    <scope>NUCLEOTIDE SEQUENCE [LARGE SCALE GENOMIC DNA]</scope>
    <source>
        <strain evidence="1">PI 553951</strain>
    </source>
</reference>
<name>A0AAW1XZB5_RUBAR</name>
<dbReference type="EMBL" id="JBEDUW010000002">
    <property type="protein sequence ID" value="KAK9941947.1"/>
    <property type="molecule type" value="Genomic_DNA"/>
</dbReference>
<evidence type="ECO:0000313" key="2">
    <source>
        <dbReference type="Proteomes" id="UP001457282"/>
    </source>
</evidence>
<accession>A0AAW1XZB5</accession>
<comment type="caution">
    <text evidence="1">The sequence shown here is derived from an EMBL/GenBank/DDBJ whole genome shotgun (WGS) entry which is preliminary data.</text>
</comment>
<keyword evidence="2" id="KW-1185">Reference proteome</keyword>